<dbReference type="PANTHER" id="PTHR30590:SF2">
    <property type="entry name" value="INNER MEMBRANE PROTEIN"/>
    <property type="match status" value="1"/>
</dbReference>
<dbReference type="EMBL" id="JAGIKZ010000007">
    <property type="protein sequence ID" value="MBP2241123.1"/>
    <property type="molecule type" value="Genomic_DNA"/>
</dbReference>
<dbReference type="RefSeq" id="WP_066392715.1">
    <property type="nucleotide sequence ID" value="NZ_JAGIKZ010000007.1"/>
</dbReference>
<reference evidence="3 4" key="1">
    <citation type="submission" date="2021-03" db="EMBL/GenBank/DDBJ databases">
        <title>Genomic Encyclopedia of Type Strains, Phase IV (KMG-IV): sequencing the most valuable type-strain genomes for metagenomic binning, comparative biology and taxonomic classification.</title>
        <authorList>
            <person name="Goeker M."/>
        </authorList>
    </citation>
    <scope>NUCLEOTIDE SEQUENCE [LARGE SCALE GENOMIC DNA]</scope>
    <source>
        <strain evidence="3 4">DSM 26675</strain>
    </source>
</reference>
<feature type="transmembrane region" description="Helical" evidence="1">
    <location>
        <begin position="319"/>
        <end position="338"/>
    </location>
</feature>
<feature type="transmembrane region" description="Helical" evidence="1">
    <location>
        <begin position="146"/>
        <end position="170"/>
    </location>
</feature>
<proteinExistence type="predicted"/>
<feature type="transmembrane region" description="Helical" evidence="1">
    <location>
        <begin position="21"/>
        <end position="43"/>
    </location>
</feature>
<feature type="transmembrane region" description="Helical" evidence="1">
    <location>
        <begin position="124"/>
        <end position="139"/>
    </location>
</feature>
<dbReference type="InterPro" id="IPR052529">
    <property type="entry name" value="Bact_Transport_Assoc"/>
</dbReference>
<dbReference type="Proteomes" id="UP001519293">
    <property type="component" value="Unassembled WGS sequence"/>
</dbReference>
<feature type="transmembrane region" description="Helical" evidence="1">
    <location>
        <begin position="103"/>
        <end position="118"/>
    </location>
</feature>
<feature type="transmembrane region" description="Helical" evidence="1">
    <location>
        <begin position="344"/>
        <end position="363"/>
    </location>
</feature>
<feature type="transmembrane region" description="Helical" evidence="1">
    <location>
        <begin position="206"/>
        <end position="228"/>
    </location>
</feature>
<feature type="transmembrane region" description="Helical" evidence="1">
    <location>
        <begin position="248"/>
        <end position="269"/>
    </location>
</feature>
<evidence type="ECO:0000256" key="1">
    <source>
        <dbReference type="SAM" id="Phobius"/>
    </source>
</evidence>
<dbReference type="Pfam" id="PF04235">
    <property type="entry name" value="DUF418"/>
    <property type="match status" value="1"/>
</dbReference>
<evidence type="ECO:0000259" key="2">
    <source>
        <dbReference type="Pfam" id="PF04235"/>
    </source>
</evidence>
<sequence length="397" mass="45450">MSQSLKSVTEKERIISLDIMRGFAILGIFLVNMLTFHSPFMYIDPLEYWSGAVDQSIYTFLDLFVQASFYPLFALLFGYGLMIMRERSLLKGYSFGQIATRRLSLLLFIGMIHAFLIWHGDILITYALMGFLFLLFMRLNGKNLIIIGIVLYVIPNLLMVLLVFASLFIVSGDALSLTDPAQVEASFQAYQNGSFTEITVQRFKDWYFANNLGTFFVMIISILPLFLIGGGVAKLKWLEEPKKHQRKLIIIASTALIIGLLLKLLPMFTAHNFATNYVQDAFGGPLLAIGYGLVIALIIENETMKKLLYPLSFVGKLSLSNYLLQSIVATFIFYQYGLGLYGKVSLATGTVIVLIIYIMQLLISRYWVKHFYYGPVEWVWRSFTYLQYPQWKRKNHE</sequence>
<dbReference type="InterPro" id="IPR007349">
    <property type="entry name" value="DUF418"/>
</dbReference>
<comment type="caution">
    <text evidence="3">The sequence shown here is derived from an EMBL/GenBank/DDBJ whole genome shotgun (WGS) entry which is preliminary data.</text>
</comment>
<protein>
    <recommendedName>
        <fullName evidence="2">DUF418 domain-containing protein</fullName>
    </recommendedName>
</protein>
<feature type="transmembrane region" description="Helical" evidence="1">
    <location>
        <begin position="281"/>
        <end position="299"/>
    </location>
</feature>
<evidence type="ECO:0000313" key="3">
    <source>
        <dbReference type="EMBL" id="MBP2241123.1"/>
    </source>
</evidence>
<keyword evidence="4" id="KW-1185">Reference proteome</keyword>
<feature type="domain" description="DUF418" evidence="2">
    <location>
        <begin position="233"/>
        <end position="386"/>
    </location>
</feature>
<keyword evidence="1" id="KW-0812">Transmembrane</keyword>
<keyword evidence="1" id="KW-0472">Membrane</keyword>
<feature type="transmembrane region" description="Helical" evidence="1">
    <location>
        <begin position="63"/>
        <end position="82"/>
    </location>
</feature>
<dbReference type="PANTHER" id="PTHR30590">
    <property type="entry name" value="INNER MEMBRANE PROTEIN"/>
    <property type="match status" value="1"/>
</dbReference>
<keyword evidence="1" id="KW-1133">Transmembrane helix</keyword>
<accession>A0ABS4RDZ0</accession>
<evidence type="ECO:0000313" key="4">
    <source>
        <dbReference type="Proteomes" id="UP001519293"/>
    </source>
</evidence>
<name>A0ABS4RDZ0_9BACI</name>
<organism evidence="3 4">
    <name type="scientific">Cytobacillus eiseniae</name>
    <dbReference type="NCBI Taxonomy" id="762947"/>
    <lineage>
        <taxon>Bacteria</taxon>
        <taxon>Bacillati</taxon>
        <taxon>Bacillota</taxon>
        <taxon>Bacilli</taxon>
        <taxon>Bacillales</taxon>
        <taxon>Bacillaceae</taxon>
        <taxon>Cytobacillus</taxon>
    </lineage>
</organism>
<gene>
    <name evidence="3" type="ORF">J2Z40_001685</name>
</gene>